<feature type="compositionally biased region" description="Pro residues" evidence="1">
    <location>
        <begin position="47"/>
        <end position="75"/>
    </location>
</feature>
<keyword evidence="2" id="KW-0812">Transmembrane</keyword>
<dbReference type="Proteomes" id="UP000268313">
    <property type="component" value="Unassembled WGS sequence"/>
</dbReference>
<evidence type="ECO:0000313" key="4">
    <source>
        <dbReference type="Proteomes" id="UP000268313"/>
    </source>
</evidence>
<protein>
    <submittedName>
        <fullName evidence="3">Serine/threonine protein kinase</fullName>
    </submittedName>
</protein>
<feature type="transmembrane region" description="Helical" evidence="2">
    <location>
        <begin position="104"/>
        <end position="123"/>
    </location>
</feature>
<feature type="region of interest" description="Disordered" evidence="1">
    <location>
        <begin position="23"/>
        <end position="75"/>
    </location>
</feature>
<name>A0A3A8JBD2_9BACT</name>
<keyword evidence="2" id="KW-0472">Membrane</keyword>
<feature type="non-terminal residue" evidence="3">
    <location>
        <position position="1"/>
    </location>
</feature>
<keyword evidence="3" id="KW-0808">Transferase</keyword>
<dbReference type="GO" id="GO:0004674">
    <property type="term" value="F:protein serine/threonine kinase activity"/>
    <property type="evidence" value="ECO:0007669"/>
    <property type="project" value="UniProtKB-KW"/>
</dbReference>
<keyword evidence="2" id="KW-1133">Transmembrane helix</keyword>
<accession>A0A3A8JBD2</accession>
<evidence type="ECO:0000313" key="3">
    <source>
        <dbReference type="EMBL" id="RKG92755.1"/>
    </source>
</evidence>
<keyword evidence="4" id="KW-1185">Reference proteome</keyword>
<comment type="caution">
    <text evidence="3">The sequence shown here is derived from an EMBL/GenBank/DDBJ whole genome shotgun (WGS) entry which is preliminary data.</text>
</comment>
<keyword evidence="3" id="KW-0418">Kinase</keyword>
<reference evidence="4" key="1">
    <citation type="submission" date="2018-09" db="EMBL/GenBank/DDBJ databases">
        <authorList>
            <person name="Livingstone P.G."/>
            <person name="Whitworth D.E."/>
        </authorList>
    </citation>
    <scope>NUCLEOTIDE SEQUENCE [LARGE SCALE GENOMIC DNA]</scope>
    <source>
        <strain evidence="4">CA043D</strain>
    </source>
</reference>
<gene>
    <name evidence="3" type="ORF">D7X32_44220</name>
</gene>
<evidence type="ECO:0000256" key="1">
    <source>
        <dbReference type="SAM" id="MobiDB-lite"/>
    </source>
</evidence>
<evidence type="ECO:0000256" key="2">
    <source>
        <dbReference type="SAM" id="Phobius"/>
    </source>
</evidence>
<proteinExistence type="predicted"/>
<dbReference type="AlphaFoldDB" id="A0A3A8JBD2"/>
<sequence length="261" mass="26178">PVPPAAHPQHGGTHAQYGIAQAPQASAPAPHPGTHAAHGGSHHSPMAAPPPYVAAPPPPVSAPARPPVAPVAAPPAPVHAVAPAAPAPPTQAAKPGLTPGQRKGLVVGGVGLLLAGLALVFLLPKGGLEVRNAQEGERVYVSGVLLESSNALPEDPTGWLVSTAVDGKLHRFGKVPKSEHIDLRTLADAAPQADARGTLSVTGAQGCRVALGSQVLQGQTPLASPMPAGREFEVRVTCGGKPDVVRWVMAVPGQGVALDVP</sequence>
<keyword evidence="3" id="KW-0723">Serine/threonine-protein kinase</keyword>
<feature type="compositionally biased region" description="Low complexity" evidence="1">
    <location>
        <begin position="23"/>
        <end position="46"/>
    </location>
</feature>
<dbReference type="EMBL" id="RAWE01000435">
    <property type="protein sequence ID" value="RKG92755.1"/>
    <property type="molecule type" value="Genomic_DNA"/>
</dbReference>
<organism evidence="3 4">
    <name type="scientific">Corallococcus carmarthensis</name>
    <dbReference type="NCBI Taxonomy" id="2316728"/>
    <lineage>
        <taxon>Bacteria</taxon>
        <taxon>Pseudomonadati</taxon>
        <taxon>Myxococcota</taxon>
        <taxon>Myxococcia</taxon>
        <taxon>Myxococcales</taxon>
        <taxon>Cystobacterineae</taxon>
        <taxon>Myxococcaceae</taxon>
        <taxon>Corallococcus</taxon>
    </lineage>
</organism>